<dbReference type="PROSITE" id="PS00911">
    <property type="entry name" value="DHODEHASE_1"/>
    <property type="match status" value="1"/>
</dbReference>
<dbReference type="Pfam" id="PF00153">
    <property type="entry name" value="Mito_carr"/>
    <property type="match status" value="2"/>
</dbReference>
<comment type="similarity">
    <text evidence="4 19">Belongs to the dihydroorotate dehydrogenase family. Type 2 subfamily.</text>
</comment>
<evidence type="ECO:0000256" key="16">
    <source>
        <dbReference type="ARBA" id="ARBA00048639"/>
    </source>
</evidence>
<dbReference type="InterPro" id="IPR005719">
    <property type="entry name" value="Dihydroorotate_DH_2"/>
</dbReference>
<protein>
    <recommendedName>
        <fullName evidence="6 19">Dihydroorotate dehydrogenase (quinone), mitochondrial</fullName>
        <shortName evidence="19">DHOdehase</shortName>
        <ecNumber evidence="5 19">1.3.5.2</ecNumber>
    </recommendedName>
</protein>
<dbReference type="SUPFAM" id="SSF51395">
    <property type="entry name" value="FMN-linked oxidoreductases"/>
    <property type="match status" value="1"/>
</dbReference>
<evidence type="ECO:0000256" key="19">
    <source>
        <dbReference type="RuleBase" id="RU361255"/>
    </source>
</evidence>
<evidence type="ECO:0000256" key="1">
    <source>
        <dbReference type="ARBA" id="ARBA00004141"/>
    </source>
</evidence>
<dbReference type="OrthoDB" id="14784at2759"/>
<comment type="cofactor">
    <cofactor evidence="19">
        <name>FMN</name>
        <dbReference type="ChEBI" id="CHEBI:58210"/>
    </cofactor>
    <text evidence="19">Binds 1 FMN per subunit.</text>
</comment>
<organism evidence="22 23">
    <name type="scientific">Phytophthora kernoviae</name>
    <dbReference type="NCBI Taxonomy" id="325452"/>
    <lineage>
        <taxon>Eukaryota</taxon>
        <taxon>Sar</taxon>
        <taxon>Stramenopiles</taxon>
        <taxon>Oomycota</taxon>
        <taxon>Peronosporomycetes</taxon>
        <taxon>Peronosporales</taxon>
        <taxon>Peronosporaceae</taxon>
        <taxon>Phytophthora</taxon>
    </lineage>
</organism>
<dbReference type="NCBIfam" id="TIGR01036">
    <property type="entry name" value="pyrD_sub2"/>
    <property type="match status" value="1"/>
</dbReference>
<keyword evidence="10 19" id="KW-0999">Mitochondrion inner membrane</keyword>
<dbReference type="PANTHER" id="PTHR48109">
    <property type="entry name" value="DIHYDROOROTATE DEHYDROGENASE (QUINONE), MITOCHONDRIAL-RELATED"/>
    <property type="match status" value="1"/>
</dbReference>
<evidence type="ECO:0000256" key="15">
    <source>
        <dbReference type="ARBA" id="ARBA00023136"/>
    </source>
</evidence>
<dbReference type="GO" id="GO:0006207">
    <property type="term" value="P:'de novo' pyrimidine nucleobase biosynthetic process"/>
    <property type="evidence" value="ECO:0007669"/>
    <property type="project" value="InterPro"/>
</dbReference>
<dbReference type="UniPathway" id="UPA00070">
    <property type="reaction ID" value="UER00946"/>
</dbReference>
<dbReference type="InterPro" id="IPR023395">
    <property type="entry name" value="MCP_dom_sf"/>
</dbReference>
<dbReference type="Proteomes" id="UP000277300">
    <property type="component" value="Unassembled WGS sequence"/>
</dbReference>
<keyword evidence="8 19" id="KW-0288">FMN</keyword>
<dbReference type="InterPro" id="IPR001295">
    <property type="entry name" value="Dihydroorotate_DH_CS"/>
</dbReference>
<dbReference type="Proteomes" id="UP000284657">
    <property type="component" value="Unassembled WGS sequence"/>
</dbReference>
<keyword evidence="11" id="KW-0809">Transit peptide</keyword>
<dbReference type="PANTHER" id="PTHR48109:SF4">
    <property type="entry name" value="DIHYDROOROTATE DEHYDROGENASE (QUINONE), MITOCHONDRIAL"/>
    <property type="match status" value="1"/>
</dbReference>
<evidence type="ECO:0000256" key="3">
    <source>
        <dbReference type="ARBA" id="ARBA00005161"/>
    </source>
</evidence>
<dbReference type="CDD" id="cd04738">
    <property type="entry name" value="DHOD_2_like"/>
    <property type="match status" value="1"/>
</dbReference>
<reference evidence="23 24" key="1">
    <citation type="submission" date="2018-07" db="EMBL/GenBank/DDBJ databases">
        <title>Genome sequencing of oomycete isolates from Chile give support for New Zealand origin for Phytophthora kernoviae and make available the first Nothophytophthora sp. genome.</title>
        <authorList>
            <person name="Studholme D.J."/>
            <person name="Sanfuentes E."/>
            <person name="Panda P."/>
            <person name="Hill R."/>
            <person name="Sambles C."/>
            <person name="Grant M."/>
            <person name="Williams N.M."/>
            <person name="Mcdougal R.L."/>
        </authorList>
    </citation>
    <scope>NUCLEOTIDE SEQUENCE [LARGE SCALE GENOMIC DNA]</scope>
    <source>
        <strain evidence="22">Chile6</strain>
        <strain evidence="21">Chile7</strain>
    </source>
</reference>
<keyword evidence="18" id="KW-0813">Transport</keyword>
<dbReference type="EMBL" id="MBAD02001500">
    <property type="protein sequence ID" value="RLN54151.1"/>
    <property type="molecule type" value="Genomic_DNA"/>
</dbReference>
<dbReference type="EMBL" id="MBDO02000032">
    <property type="protein sequence ID" value="RLN66700.1"/>
    <property type="molecule type" value="Genomic_DNA"/>
</dbReference>
<keyword evidence="12" id="KW-1133">Transmembrane helix</keyword>
<gene>
    <name evidence="21" type="ORF">BBJ29_008180</name>
    <name evidence="22" type="ORF">BBP00_00002048</name>
</gene>
<dbReference type="FunFam" id="1.50.40.10:FF:000398">
    <property type="entry name" value="Uncharacterized protein"/>
    <property type="match status" value="1"/>
</dbReference>
<comment type="similarity">
    <text evidence="18">Belongs to the mitochondrial carrier (TC 2.A.29) family.</text>
</comment>
<evidence type="ECO:0000256" key="12">
    <source>
        <dbReference type="ARBA" id="ARBA00022989"/>
    </source>
</evidence>
<evidence type="ECO:0000256" key="6">
    <source>
        <dbReference type="ARBA" id="ARBA00017599"/>
    </source>
</evidence>
<dbReference type="InterPro" id="IPR013785">
    <property type="entry name" value="Aldolase_TIM"/>
</dbReference>
<evidence type="ECO:0000256" key="9">
    <source>
        <dbReference type="ARBA" id="ARBA00022692"/>
    </source>
</evidence>
<dbReference type="FunFam" id="3.20.20.70:FF:000066">
    <property type="entry name" value="Dihydroorotate dehydrogenase (quinone), mitochondrial"/>
    <property type="match status" value="1"/>
</dbReference>
<dbReference type="PROSITE" id="PS00912">
    <property type="entry name" value="DHODEHASE_2"/>
    <property type="match status" value="1"/>
</dbReference>
<evidence type="ECO:0000256" key="17">
    <source>
        <dbReference type="PROSITE-ProRule" id="PRU00282"/>
    </source>
</evidence>
<evidence type="ECO:0000256" key="4">
    <source>
        <dbReference type="ARBA" id="ARBA00005359"/>
    </source>
</evidence>
<evidence type="ECO:0000256" key="7">
    <source>
        <dbReference type="ARBA" id="ARBA00022630"/>
    </source>
</evidence>
<dbReference type="InterPro" id="IPR050074">
    <property type="entry name" value="DHO_dehydrogenase"/>
</dbReference>
<evidence type="ECO:0000256" key="13">
    <source>
        <dbReference type="ARBA" id="ARBA00023002"/>
    </source>
</evidence>
<dbReference type="Gene3D" id="3.20.20.70">
    <property type="entry name" value="Aldolase class I"/>
    <property type="match status" value="1"/>
</dbReference>
<comment type="caution">
    <text evidence="22">The sequence shown here is derived from an EMBL/GenBank/DDBJ whole genome shotgun (WGS) entry which is preliminary data.</text>
</comment>
<dbReference type="PROSITE" id="PS50920">
    <property type="entry name" value="SOLCAR"/>
    <property type="match status" value="2"/>
</dbReference>
<feature type="domain" description="Dihydroorotate dehydrogenase catalytic" evidence="20">
    <location>
        <begin position="37"/>
        <end position="343"/>
    </location>
</feature>
<dbReference type="InterPro" id="IPR018108">
    <property type="entry name" value="MCP_transmembrane"/>
</dbReference>
<evidence type="ECO:0000313" key="22">
    <source>
        <dbReference type="EMBL" id="RLN66700.1"/>
    </source>
</evidence>
<keyword evidence="13 19" id="KW-0560">Oxidoreductase</keyword>
<evidence type="ECO:0000256" key="11">
    <source>
        <dbReference type="ARBA" id="ARBA00022946"/>
    </source>
</evidence>
<evidence type="ECO:0000313" key="23">
    <source>
        <dbReference type="Proteomes" id="UP000277300"/>
    </source>
</evidence>
<accession>A0A3F2RYM3</accession>
<comment type="subcellular location">
    <subcellularLocation>
        <location evidence="1">Membrane</location>
        <topology evidence="1">Multi-pass membrane protein</topology>
    </subcellularLocation>
    <subcellularLocation>
        <location evidence="2 19">Mitochondrion inner membrane</location>
        <topology evidence="2 19">Single-pass membrane protein</topology>
    </subcellularLocation>
</comment>
<keyword evidence="9 17" id="KW-0812">Transmembrane</keyword>
<evidence type="ECO:0000256" key="8">
    <source>
        <dbReference type="ARBA" id="ARBA00022643"/>
    </source>
</evidence>
<dbReference type="GO" id="GO:0044205">
    <property type="term" value="P:'de novo' UMP biosynthetic process"/>
    <property type="evidence" value="ECO:0007669"/>
    <property type="project" value="UniProtKB-UniPathway"/>
</dbReference>
<dbReference type="SUPFAM" id="SSF103506">
    <property type="entry name" value="Mitochondrial carrier"/>
    <property type="match status" value="1"/>
</dbReference>
<dbReference type="NCBIfam" id="NF003652">
    <property type="entry name" value="PRK05286.2-5"/>
    <property type="match status" value="1"/>
</dbReference>
<comment type="catalytic activity">
    <reaction evidence="16 19">
        <text>(S)-dihydroorotate + a quinone = orotate + a quinol</text>
        <dbReference type="Rhea" id="RHEA:30187"/>
        <dbReference type="ChEBI" id="CHEBI:24646"/>
        <dbReference type="ChEBI" id="CHEBI:30839"/>
        <dbReference type="ChEBI" id="CHEBI:30864"/>
        <dbReference type="ChEBI" id="CHEBI:132124"/>
        <dbReference type="EC" id="1.3.5.2"/>
    </reaction>
</comment>
<name>A0A3F2RYM3_9STRA</name>
<evidence type="ECO:0000256" key="14">
    <source>
        <dbReference type="ARBA" id="ARBA00023128"/>
    </source>
</evidence>
<keyword evidence="14 19" id="KW-0496">Mitochondrion</keyword>
<feature type="repeat" description="Solcar" evidence="17">
    <location>
        <begin position="385"/>
        <end position="469"/>
    </location>
</feature>
<sequence>MMPVVRLFDPETAHKIAVQCARFGLTPKDPETDPELLRIKAFGLDFTNPLGIAAGFDKDGEAMEGMLDIGFGCVEIGSVTPKPQPGNPKPRVFRLAEDRGVINRYGFNSNGLEAVGARLERYVGSREKRTSSGQGHRAGVLGVNLGKNKTTEDAAADYVQGVHALGKYADYLVVNVSSPNTPGLRTLQGKIQLQELLVRVLKARDEVATTEKRDIPLLVKIAPDLTEHDKEDIAAVALELKLDGLVVSNTTLSRPEALKGEAKGETGGLSGLPVRDLSTKVLGDMYRLTNGQILLIGVGGVSTGQDAYDKIRAGASLVQMYSCLIYESPLAVPRAKKELAALLRADGYENVADAVGAAHNASIMFGLMGQYRYFYSKHLFDNPDYSLIAAGVSTGMTEGVLYTPFEIIKVRMQTLYGGTRTRVSNWHVVKDVYSRNGLRGLYRGIAPTAGREMVGNAVYFMAYETTKEMLLKKFVHDVPNLSSESASLRTYQSIAFSGGCAGFSYWLATFPIDTVKSVLQADRLDKPRFSGVVDCCRKLYTEGGVNRFYRGITPSLVRAFPANAVTFVAFEKTMSSLNQYF</sequence>
<evidence type="ECO:0000313" key="21">
    <source>
        <dbReference type="EMBL" id="RLN54151.1"/>
    </source>
</evidence>
<evidence type="ECO:0000313" key="24">
    <source>
        <dbReference type="Proteomes" id="UP000284657"/>
    </source>
</evidence>
<evidence type="ECO:0000256" key="5">
    <source>
        <dbReference type="ARBA" id="ARBA00012791"/>
    </source>
</evidence>
<dbReference type="Pfam" id="PF01180">
    <property type="entry name" value="DHO_dh"/>
    <property type="match status" value="1"/>
</dbReference>
<evidence type="ECO:0000259" key="20">
    <source>
        <dbReference type="Pfam" id="PF01180"/>
    </source>
</evidence>
<keyword evidence="7 19" id="KW-0285">Flavoprotein</keyword>
<dbReference type="Gene3D" id="1.50.40.10">
    <property type="entry name" value="Mitochondrial carrier domain"/>
    <property type="match status" value="1"/>
</dbReference>
<evidence type="ECO:0000256" key="18">
    <source>
        <dbReference type="RuleBase" id="RU000488"/>
    </source>
</evidence>
<feature type="repeat" description="Solcar" evidence="17">
    <location>
        <begin position="489"/>
        <end position="576"/>
    </location>
</feature>
<comment type="pathway">
    <text evidence="3 19">Pyrimidine metabolism; UMP biosynthesis via de novo pathway; orotate from (S)-dihydroorotate (quinone route): step 1/1.</text>
</comment>
<proteinExistence type="inferred from homology"/>
<keyword evidence="15 17" id="KW-0472">Membrane</keyword>
<dbReference type="EC" id="1.3.5.2" evidence="5 19"/>
<dbReference type="NCBIfam" id="NF003645">
    <property type="entry name" value="PRK05286.1-2"/>
    <property type="match status" value="1"/>
</dbReference>
<evidence type="ECO:0000256" key="2">
    <source>
        <dbReference type="ARBA" id="ARBA00004434"/>
    </source>
</evidence>
<evidence type="ECO:0000256" key="10">
    <source>
        <dbReference type="ARBA" id="ARBA00022792"/>
    </source>
</evidence>
<dbReference type="InterPro" id="IPR005720">
    <property type="entry name" value="Dihydroorotate_DH_cat"/>
</dbReference>
<dbReference type="AlphaFoldDB" id="A0A3F2RYM3"/>
<dbReference type="GO" id="GO:0106430">
    <property type="term" value="F:dihydroorotate dehydrogenase (quinone) activity"/>
    <property type="evidence" value="ECO:0007669"/>
    <property type="project" value="UniProtKB-EC"/>
</dbReference>
<dbReference type="GO" id="GO:0005743">
    <property type="term" value="C:mitochondrial inner membrane"/>
    <property type="evidence" value="ECO:0007669"/>
    <property type="project" value="UniProtKB-SubCell"/>
</dbReference>